<gene>
    <name evidence="1" type="ORF">Axy10_027</name>
</gene>
<name>A0A514CU38_9CAUD</name>
<dbReference type="EMBL" id="MK962629">
    <property type="protein sequence ID" value="QDH83991.1"/>
    <property type="molecule type" value="Genomic_DNA"/>
</dbReference>
<evidence type="ECO:0000313" key="1">
    <source>
        <dbReference type="EMBL" id="QDH83991.1"/>
    </source>
</evidence>
<accession>A0A514CU38</accession>
<protein>
    <submittedName>
        <fullName evidence="1">Uncharacterized protein</fullName>
    </submittedName>
</protein>
<sequence length="59" mass="6459">MNSAALQIELQQEINKLGKLTRSGAKSEEAVRQAQKVKEVATYLANAIAAEVVQYNQGR</sequence>
<evidence type="ECO:0000313" key="2">
    <source>
        <dbReference type="Proteomes" id="UP000320802"/>
    </source>
</evidence>
<proteinExistence type="predicted"/>
<reference evidence="1 2" key="1">
    <citation type="submission" date="2019-05" db="EMBL/GenBank/DDBJ databases">
        <title>Complete genome sequence of sixteen phages from Abidjan, cote d'Ivoire, isolated on a single strain of Achromobacter xylosoxidans.</title>
        <authorList>
            <person name="Essoh C."/>
            <person name="Vernadet J.-P."/>
            <person name="Vergnaud G."/>
            <person name="Pourcel C."/>
        </authorList>
    </citation>
    <scope>NUCLEOTIDE SEQUENCE [LARGE SCALE GENOMIC DNA]</scope>
</reference>
<organism evidence="1 2">
    <name type="scientific">Achromobacter phage vB_AxyP_19-32_Axy10</name>
    <dbReference type="NCBI Taxonomy" id="2591041"/>
    <lineage>
        <taxon>Viruses</taxon>
        <taxon>Duplodnaviria</taxon>
        <taxon>Heunggongvirae</taxon>
        <taxon>Uroviricota</taxon>
        <taxon>Caudoviricetes</taxon>
        <taxon>Schitoviridae</taxon>
        <taxon>Rothmandenesvirinae</taxon>
        <taxon>Pourcelvirus</taxon>
        <taxon>Pourcelvirus Axy10</taxon>
    </lineage>
</organism>
<dbReference type="Proteomes" id="UP000320802">
    <property type="component" value="Segment"/>
</dbReference>
<keyword evidence="2" id="KW-1185">Reference proteome</keyword>